<sequence length="51" mass="5930">MSNLSPMFHYKRFNFVSIGTVVYQQTTGSILSIYLGFKHQRMHGLVFCRST</sequence>
<keyword evidence="1" id="KW-0472">Membrane</keyword>
<keyword evidence="1" id="KW-1133">Transmembrane helix</keyword>
<keyword evidence="1" id="KW-0812">Transmembrane</keyword>
<feature type="transmembrane region" description="Helical" evidence="1">
    <location>
        <begin position="15"/>
        <end position="37"/>
    </location>
</feature>
<evidence type="ECO:0000313" key="2">
    <source>
        <dbReference type="EMBL" id="JAH57025.1"/>
    </source>
</evidence>
<organism evidence="2">
    <name type="scientific">Anguilla anguilla</name>
    <name type="common">European freshwater eel</name>
    <name type="synonym">Muraena anguilla</name>
    <dbReference type="NCBI Taxonomy" id="7936"/>
    <lineage>
        <taxon>Eukaryota</taxon>
        <taxon>Metazoa</taxon>
        <taxon>Chordata</taxon>
        <taxon>Craniata</taxon>
        <taxon>Vertebrata</taxon>
        <taxon>Euteleostomi</taxon>
        <taxon>Actinopterygii</taxon>
        <taxon>Neopterygii</taxon>
        <taxon>Teleostei</taxon>
        <taxon>Anguilliformes</taxon>
        <taxon>Anguillidae</taxon>
        <taxon>Anguilla</taxon>
    </lineage>
</organism>
<name>A0A0E9TVT1_ANGAN</name>
<proteinExistence type="predicted"/>
<evidence type="ECO:0000256" key="1">
    <source>
        <dbReference type="SAM" id="Phobius"/>
    </source>
</evidence>
<dbReference type="EMBL" id="GBXM01051552">
    <property type="protein sequence ID" value="JAH57025.1"/>
    <property type="molecule type" value="Transcribed_RNA"/>
</dbReference>
<accession>A0A0E9TVT1</accession>
<protein>
    <submittedName>
        <fullName evidence="2">Uncharacterized protein</fullName>
    </submittedName>
</protein>
<dbReference type="AlphaFoldDB" id="A0A0E9TVT1"/>
<reference evidence="2" key="2">
    <citation type="journal article" date="2015" name="Fish Shellfish Immunol.">
        <title>Early steps in the European eel (Anguilla anguilla)-Vibrio vulnificus interaction in the gills: Role of the RtxA13 toxin.</title>
        <authorList>
            <person name="Callol A."/>
            <person name="Pajuelo D."/>
            <person name="Ebbesson L."/>
            <person name="Teles M."/>
            <person name="MacKenzie S."/>
            <person name="Amaro C."/>
        </authorList>
    </citation>
    <scope>NUCLEOTIDE SEQUENCE</scope>
</reference>
<reference evidence="2" key="1">
    <citation type="submission" date="2014-11" db="EMBL/GenBank/DDBJ databases">
        <authorList>
            <person name="Amaro Gonzalez C."/>
        </authorList>
    </citation>
    <scope>NUCLEOTIDE SEQUENCE</scope>
</reference>